<evidence type="ECO:0000313" key="2">
    <source>
        <dbReference type="Proteomes" id="UP001501532"/>
    </source>
</evidence>
<evidence type="ECO:0000313" key="1">
    <source>
        <dbReference type="EMBL" id="GAA3062429.1"/>
    </source>
</evidence>
<reference evidence="2" key="1">
    <citation type="journal article" date="2019" name="Int. J. Syst. Evol. Microbiol.">
        <title>The Global Catalogue of Microorganisms (GCM) 10K type strain sequencing project: providing services to taxonomists for standard genome sequencing and annotation.</title>
        <authorList>
            <consortium name="The Broad Institute Genomics Platform"/>
            <consortium name="The Broad Institute Genome Sequencing Center for Infectious Disease"/>
            <person name="Wu L."/>
            <person name="Ma J."/>
        </authorList>
    </citation>
    <scope>NUCLEOTIDE SEQUENCE [LARGE SCALE GENOMIC DNA]</scope>
    <source>
        <strain evidence="2">JCM 9091</strain>
    </source>
</reference>
<dbReference type="Proteomes" id="UP001501532">
    <property type="component" value="Unassembled WGS sequence"/>
</dbReference>
<gene>
    <name evidence="1" type="ORF">GCM10010448_52190</name>
</gene>
<protein>
    <submittedName>
        <fullName evidence="1">Uncharacterized protein</fullName>
    </submittedName>
</protein>
<keyword evidence="2" id="KW-1185">Reference proteome</keyword>
<sequence length="217" mass="23243">MRPYDRLRFDGWIAGIGTSSGTRVVVGRWVRTPFGPFDDVMLERQDGHRLLLAPSAQTADFIAGTYAFDEVRVTPVRVDIAGRHWTVTAPCLHLHFTLGRRGALGRLLRAVPGPLSARPAWAAAVALPARLLLGARTCGSAGAGRYEWYGAKDLHPVTAAAARYEGEDLGSLAPVEPPVRFGFGSTPRAPCVVRLTTTVAMGARHEPCGSPPGLARP</sequence>
<name>A0ABP6LV41_9ACTN</name>
<dbReference type="EMBL" id="BAAAUF010000050">
    <property type="protein sequence ID" value="GAA3062429.1"/>
    <property type="molecule type" value="Genomic_DNA"/>
</dbReference>
<organism evidence="1 2">
    <name type="scientific">Streptomyces glomeratus</name>
    <dbReference type="NCBI Taxonomy" id="284452"/>
    <lineage>
        <taxon>Bacteria</taxon>
        <taxon>Bacillati</taxon>
        <taxon>Actinomycetota</taxon>
        <taxon>Actinomycetes</taxon>
        <taxon>Kitasatosporales</taxon>
        <taxon>Streptomycetaceae</taxon>
        <taxon>Streptomyces</taxon>
    </lineage>
</organism>
<accession>A0ABP6LV41</accession>
<dbReference type="RefSeq" id="WP_234517051.1">
    <property type="nucleotide sequence ID" value="NZ_BAAAUF010000050.1"/>
</dbReference>
<proteinExistence type="predicted"/>
<comment type="caution">
    <text evidence="1">The sequence shown here is derived from an EMBL/GenBank/DDBJ whole genome shotgun (WGS) entry which is preliminary data.</text>
</comment>